<dbReference type="SUPFAM" id="SSF52317">
    <property type="entry name" value="Class I glutamine amidotransferase-like"/>
    <property type="match status" value="1"/>
</dbReference>
<accession>A0ABP0EVX8</accession>
<evidence type="ECO:0000313" key="12">
    <source>
        <dbReference type="Proteomes" id="UP001314181"/>
    </source>
</evidence>
<dbReference type="Gene3D" id="3.40.50.880">
    <property type="match status" value="1"/>
</dbReference>
<feature type="region of interest" description="CPSase" evidence="9">
    <location>
        <begin position="1"/>
        <end position="213"/>
    </location>
</feature>
<dbReference type="InterPro" id="IPR017926">
    <property type="entry name" value="GATASE"/>
</dbReference>
<organism evidence="11 12">
    <name type="scientific">Candidatus Xenohaliotis californiensis</name>
    <dbReference type="NCBI Taxonomy" id="84677"/>
    <lineage>
        <taxon>Bacteria</taxon>
        <taxon>Pseudomonadati</taxon>
        <taxon>Pseudomonadota</taxon>
        <taxon>Alphaproteobacteria</taxon>
        <taxon>Rickettsiales</taxon>
        <taxon>Anaplasmataceae</taxon>
        <taxon>Candidatus Xenohaliotis</taxon>
    </lineage>
</organism>
<evidence type="ECO:0000256" key="6">
    <source>
        <dbReference type="ARBA" id="ARBA00022962"/>
    </source>
</evidence>
<dbReference type="Gene3D" id="3.50.30.20">
    <property type="entry name" value="Carbamoyl-phosphate synthase small subunit, N-terminal domain"/>
    <property type="match status" value="1"/>
</dbReference>
<keyword evidence="9" id="KW-0055">Arginine biosynthesis</keyword>
<dbReference type="PROSITE" id="PS51273">
    <property type="entry name" value="GATASE_TYPE_1"/>
    <property type="match status" value="1"/>
</dbReference>
<comment type="caution">
    <text evidence="11">The sequence shown here is derived from an EMBL/GenBank/DDBJ whole genome shotgun (WGS) entry which is preliminary data.</text>
</comment>
<dbReference type="InterPro" id="IPR035686">
    <property type="entry name" value="CPSase_GATase1"/>
</dbReference>
<dbReference type="InterPro" id="IPR002474">
    <property type="entry name" value="CarbamoylP_synth_ssu_N"/>
</dbReference>
<feature type="binding site" evidence="9">
    <location>
        <position position="335"/>
    </location>
    <ligand>
        <name>L-glutamine</name>
        <dbReference type="ChEBI" id="CHEBI:58359"/>
    </ligand>
</feature>
<dbReference type="PANTHER" id="PTHR43418:SF7">
    <property type="entry name" value="CARBAMOYL-PHOSPHATE SYNTHASE SMALL CHAIN"/>
    <property type="match status" value="1"/>
</dbReference>
<comment type="catalytic activity">
    <reaction evidence="8 9">
        <text>hydrogencarbonate + L-glutamine + 2 ATP + H2O = carbamoyl phosphate + L-glutamate + 2 ADP + phosphate + 2 H(+)</text>
        <dbReference type="Rhea" id="RHEA:18633"/>
        <dbReference type="ChEBI" id="CHEBI:15377"/>
        <dbReference type="ChEBI" id="CHEBI:15378"/>
        <dbReference type="ChEBI" id="CHEBI:17544"/>
        <dbReference type="ChEBI" id="CHEBI:29985"/>
        <dbReference type="ChEBI" id="CHEBI:30616"/>
        <dbReference type="ChEBI" id="CHEBI:43474"/>
        <dbReference type="ChEBI" id="CHEBI:58228"/>
        <dbReference type="ChEBI" id="CHEBI:58359"/>
        <dbReference type="ChEBI" id="CHEBI:456216"/>
        <dbReference type="EC" id="6.3.5.5"/>
    </reaction>
</comment>
<protein>
    <recommendedName>
        <fullName evidence="9">Carbamoyl phosphate synthase small chain</fullName>
        <ecNumber evidence="9">6.3.5.5</ecNumber>
    </recommendedName>
    <alternativeName>
        <fullName evidence="9">Carbamoyl phosphate synthetase glutamine chain</fullName>
    </alternativeName>
</protein>
<dbReference type="GO" id="GO:0004088">
    <property type="term" value="F:carbamoyl-phosphate synthase (glutamine-hydrolyzing) activity"/>
    <property type="evidence" value="ECO:0007669"/>
    <property type="project" value="UniProtKB-EC"/>
</dbReference>
<dbReference type="CDD" id="cd01744">
    <property type="entry name" value="GATase1_CPSase"/>
    <property type="match status" value="1"/>
</dbReference>
<comment type="pathway">
    <text evidence="1 9">Amino-acid biosynthesis; L-arginine biosynthesis; carbamoyl phosphate from bicarbonate: step 1/1.</text>
</comment>
<evidence type="ECO:0000256" key="3">
    <source>
        <dbReference type="ARBA" id="ARBA00022598"/>
    </source>
</evidence>
<keyword evidence="9" id="KW-0028">Amino-acid biosynthesis</keyword>
<evidence type="ECO:0000256" key="4">
    <source>
        <dbReference type="ARBA" id="ARBA00022741"/>
    </source>
</evidence>
<feature type="binding site" evidence="9">
    <location>
        <position position="295"/>
    </location>
    <ligand>
        <name>L-glutamine</name>
        <dbReference type="ChEBI" id="CHEBI:58359"/>
    </ligand>
</feature>
<dbReference type="InterPro" id="IPR050472">
    <property type="entry name" value="Anth_synth/Amidotransfase"/>
</dbReference>
<feature type="domain" description="Carbamoyl-phosphate synthase small subunit N-terminal" evidence="10">
    <location>
        <begin position="10"/>
        <end position="140"/>
    </location>
</feature>
<feature type="binding site" evidence="9">
    <location>
        <position position="336"/>
    </location>
    <ligand>
        <name>L-glutamine</name>
        <dbReference type="ChEBI" id="CHEBI:58359"/>
    </ligand>
</feature>
<dbReference type="PRINTS" id="PR00096">
    <property type="entry name" value="GATASE"/>
</dbReference>
<feature type="active site" description="Nucleophile" evidence="9">
    <location>
        <position position="291"/>
    </location>
</feature>
<evidence type="ECO:0000256" key="1">
    <source>
        <dbReference type="ARBA" id="ARBA00005077"/>
    </source>
</evidence>
<keyword evidence="5 9" id="KW-0067">ATP-binding</keyword>
<dbReference type="HAMAP" id="MF_01209">
    <property type="entry name" value="CPSase_S_chain"/>
    <property type="match status" value="1"/>
</dbReference>
<comment type="subunit">
    <text evidence="9">Composed of two chains; the small (or glutamine) chain promotes the hydrolysis of glutamine to ammonia, which is used by the large (or ammonia) chain to synthesize carbamoyl phosphate. Tetramer of heterodimers (alpha,beta)4.</text>
</comment>
<evidence type="ECO:0000256" key="8">
    <source>
        <dbReference type="ARBA" id="ARBA00048816"/>
    </source>
</evidence>
<evidence type="ECO:0000256" key="7">
    <source>
        <dbReference type="ARBA" id="ARBA00022975"/>
    </source>
</evidence>
<feature type="binding site" evidence="9">
    <location>
        <position position="264"/>
    </location>
    <ligand>
        <name>L-glutamine</name>
        <dbReference type="ChEBI" id="CHEBI:58359"/>
    </ligand>
</feature>
<feature type="binding site" evidence="9">
    <location>
        <position position="54"/>
    </location>
    <ligand>
        <name>L-glutamine</name>
        <dbReference type="ChEBI" id="CHEBI:58359"/>
    </ligand>
</feature>
<dbReference type="InterPro" id="IPR006274">
    <property type="entry name" value="CarbamoylP_synth_ssu"/>
</dbReference>
<dbReference type="PANTHER" id="PTHR43418">
    <property type="entry name" value="MULTIFUNCTIONAL TRYPTOPHAN BIOSYNTHESIS PROTEIN-RELATED"/>
    <property type="match status" value="1"/>
</dbReference>
<comment type="catalytic activity">
    <reaction evidence="9">
        <text>L-glutamine + H2O = L-glutamate + NH4(+)</text>
        <dbReference type="Rhea" id="RHEA:15889"/>
        <dbReference type="ChEBI" id="CHEBI:15377"/>
        <dbReference type="ChEBI" id="CHEBI:28938"/>
        <dbReference type="ChEBI" id="CHEBI:29985"/>
        <dbReference type="ChEBI" id="CHEBI:58359"/>
    </reaction>
</comment>
<keyword evidence="12" id="KW-1185">Reference proteome</keyword>
<keyword evidence="3 9" id="KW-0436">Ligase</keyword>
<dbReference type="EC" id="6.3.5.5" evidence="9"/>
<evidence type="ECO:0000256" key="9">
    <source>
        <dbReference type="HAMAP-Rule" id="MF_01209"/>
    </source>
</evidence>
<dbReference type="NCBIfam" id="TIGR01368">
    <property type="entry name" value="CPSaseIIsmall"/>
    <property type="match status" value="1"/>
</dbReference>
<comment type="similarity">
    <text evidence="2 9">Belongs to the CarA family.</text>
</comment>
<dbReference type="NCBIfam" id="NF009475">
    <property type="entry name" value="PRK12838.1"/>
    <property type="match status" value="1"/>
</dbReference>
<feature type="active site" evidence="9">
    <location>
        <position position="378"/>
    </location>
</feature>
<name>A0ABP0EVX8_9RICK</name>
<sequence>MSNFSIRELPNACLVMSDGKFFLGYQIGIKGEVVGEACFSTAMTGYQEAITDPSYTEQILFFTCPHMGNTGVNNDDKEKDIVGVKGIVLCNFVHLGSNQRANDNFDKWLCENKIVGIYGLDVRAITRYLASKGCNVSCIIASYPYGIKSLNSNFFKSKKGDNDSLQYIRSLHSKLCNQKMKSNTDLAKNVVCNEPFSWENGHWSVSAMHRNNLRVAVIDFGVKLSILRFLYSLGCNVKVFPYTVNINEISSYKPNGILLSNGPGDPMQTFIDCKDLLMSFLYSNIPLFGICFGHQLLALALGAKTHKMDHGHRSITHPVFDVINNCTYITTQNHGFVVDKTTLDTEEIQITHTSLIDGSIEGIKSIKNKAFSVQYHPECAPGPSDSIYLFNDFVHMMKKDIHYC</sequence>
<evidence type="ECO:0000259" key="10">
    <source>
        <dbReference type="SMART" id="SM01097"/>
    </source>
</evidence>
<comment type="pathway">
    <text evidence="9">Pyrimidine metabolism; UMP biosynthesis via de novo pathway; (S)-dihydroorotate from bicarbonate: step 1/3.</text>
</comment>
<evidence type="ECO:0000256" key="5">
    <source>
        <dbReference type="ARBA" id="ARBA00022840"/>
    </source>
</evidence>
<evidence type="ECO:0000313" key="11">
    <source>
        <dbReference type="EMBL" id="CAK8162833.1"/>
    </source>
</evidence>
<feature type="binding site" evidence="9">
    <location>
        <position position="292"/>
    </location>
    <ligand>
        <name>L-glutamine</name>
        <dbReference type="ChEBI" id="CHEBI:58359"/>
    </ligand>
</feature>
<keyword evidence="4 9" id="KW-0547">Nucleotide-binding</keyword>
<proteinExistence type="inferred from homology"/>
<dbReference type="Pfam" id="PF00988">
    <property type="entry name" value="CPSase_sm_chain"/>
    <property type="match status" value="1"/>
</dbReference>
<dbReference type="Proteomes" id="UP001314181">
    <property type="component" value="Unassembled WGS sequence"/>
</dbReference>
<dbReference type="PRINTS" id="PR00097">
    <property type="entry name" value="ANTSNTHASEII"/>
</dbReference>
<dbReference type="EMBL" id="CAWVOK010000015">
    <property type="protein sequence ID" value="CAK8162833.1"/>
    <property type="molecule type" value="Genomic_DNA"/>
</dbReference>
<dbReference type="RefSeq" id="WP_338363857.1">
    <property type="nucleotide sequence ID" value="NZ_CAWVOK010000015.1"/>
</dbReference>
<dbReference type="SMART" id="SM01097">
    <property type="entry name" value="CPSase_sm_chain"/>
    <property type="match status" value="1"/>
</dbReference>
<reference evidence="11 12" key="1">
    <citation type="submission" date="2024-01" db="EMBL/GenBank/DDBJ databases">
        <authorList>
            <person name="Kunselman E."/>
        </authorList>
    </citation>
    <scope>NUCLEOTIDE SEQUENCE [LARGE SCALE GENOMIC DNA]</scope>
    <source>
        <strain evidence="11">2 abalone samples</strain>
    </source>
</reference>
<keyword evidence="7 9" id="KW-0665">Pyrimidine biosynthesis</keyword>
<dbReference type="InterPro" id="IPR036480">
    <property type="entry name" value="CarbP_synth_ssu_N_sf"/>
</dbReference>
<dbReference type="InterPro" id="IPR029062">
    <property type="entry name" value="Class_I_gatase-like"/>
</dbReference>
<comment type="function">
    <text evidence="9">Small subunit of the glutamine-dependent carbamoyl phosphate synthetase (CPSase). CPSase catalyzes the formation of carbamoyl phosphate from the ammonia moiety of glutamine, carbonate, and phosphate donated by ATP, constituting the first step of 2 biosynthetic pathways, one leading to arginine and/or urea and the other to pyrimidine nucleotides. The small subunit (glutamine amidotransferase) binds and cleaves glutamine to supply the large subunit with the substrate ammonia.</text>
</comment>
<feature type="binding site" evidence="9">
    <location>
        <position position="333"/>
    </location>
    <ligand>
        <name>L-glutamine</name>
        <dbReference type="ChEBI" id="CHEBI:58359"/>
    </ligand>
</feature>
<evidence type="ECO:0000256" key="2">
    <source>
        <dbReference type="ARBA" id="ARBA00007800"/>
    </source>
</evidence>
<gene>
    <name evidence="9 11" type="primary">carA</name>
    <name evidence="11" type="ORF">CAXC1_230009</name>
</gene>
<keyword evidence="6 9" id="KW-0315">Glutamine amidotransferase</keyword>
<dbReference type="SUPFAM" id="SSF52021">
    <property type="entry name" value="Carbamoyl phosphate synthetase, small subunit N-terminal domain"/>
    <property type="match status" value="1"/>
</dbReference>
<dbReference type="Pfam" id="PF00117">
    <property type="entry name" value="GATase"/>
    <property type="match status" value="1"/>
</dbReference>
<feature type="active site" evidence="9">
    <location>
        <position position="376"/>
    </location>
</feature>
<dbReference type="PRINTS" id="PR00099">
    <property type="entry name" value="CPSGATASE"/>
</dbReference>
<feature type="binding site" evidence="9">
    <location>
        <position position="262"/>
    </location>
    <ligand>
        <name>L-glutamine</name>
        <dbReference type="ChEBI" id="CHEBI:58359"/>
    </ligand>
</feature>